<dbReference type="PANTHER" id="PTHR43776">
    <property type="entry name" value="TRANSPORT ATP-BINDING PROTEIN"/>
    <property type="match status" value="1"/>
</dbReference>
<keyword evidence="2" id="KW-0813">Transport</keyword>
<dbReference type="AlphaFoldDB" id="A0A0U1KRX5"/>
<evidence type="ECO:0000256" key="1">
    <source>
        <dbReference type="ARBA" id="ARBA00005417"/>
    </source>
</evidence>
<dbReference type="PROSITE" id="PS50893">
    <property type="entry name" value="ABC_TRANSPORTER_2"/>
    <property type="match status" value="1"/>
</dbReference>
<dbReference type="CDD" id="cd03257">
    <property type="entry name" value="ABC_NikE_OppD_transporters"/>
    <property type="match status" value="1"/>
</dbReference>
<dbReference type="InterPro" id="IPR003439">
    <property type="entry name" value="ABC_transporter-like_ATP-bd"/>
</dbReference>
<dbReference type="EMBL" id="CTRP01000002">
    <property type="protein sequence ID" value="CQR70180.1"/>
    <property type="molecule type" value="Genomic_DNA"/>
</dbReference>
<gene>
    <name evidence="6" type="ORF">SpAn4DRAFT_4692</name>
</gene>
<dbReference type="GO" id="GO:0005524">
    <property type="term" value="F:ATP binding"/>
    <property type="evidence" value="ECO:0007669"/>
    <property type="project" value="UniProtKB-KW"/>
</dbReference>
<sequence length="274" mass="30613">MAGPAGLVSKDEVKLLIWQAKNVNKSYSSRAGMFKSRRHAVLSDVSLQVGEKEFVGLVGESGCGKSTLARLALRLERAESGNMYLAGRSYADYQDKQEFYRSIQIMFQHATAALNPRWQIEQILEEPLRYLTDMPPAKRQEQIREIMAAVSLPASLLNVKPGTLSGGQAQRICLARTIILKPKFIILDEPTSSLDVVIQEQILELLRKLHQESGLAFLMISHDLEAIKRVAGRIVFMHEGRVVENVKTSRLHQVKNQVAKRLVNIGIVNQGGTK</sequence>
<evidence type="ECO:0000256" key="2">
    <source>
        <dbReference type="ARBA" id="ARBA00022448"/>
    </source>
</evidence>
<dbReference type="InterPro" id="IPR017871">
    <property type="entry name" value="ABC_transporter-like_CS"/>
</dbReference>
<dbReference type="PROSITE" id="PS00211">
    <property type="entry name" value="ABC_TRANSPORTER_1"/>
    <property type="match status" value="1"/>
</dbReference>
<name>A0A0U1KRX5_9FIRM</name>
<dbReference type="PANTHER" id="PTHR43776:SF7">
    <property type="entry name" value="D,D-DIPEPTIDE TRANSPORT ATP-BINDING PROTEIN DDPF-RELATED"/>
    <property type="match status" value="1"/>
</dbReference>
<keyword evidence="3" id="KW-0547">Nucleotide-binding</keyword>
<evidence type="ECO:0000313" key="7">
    <source>
        <dbReference type="Proteomes" id="UP000049855"/>
    </source>
</evidence>
<protein>
    <submittedName>
        <fullName evidence="6">Oligopeptide transport ATP-binding protein OppF (TC 3.A.1.5.1)</fullName>
    </submittedName>
</protein>
<keyword evidence="4 6" id="KW-0067">ATP-binding</keyword>
<comment type="similarity">
    <text evidence="1">Belongs to the ABC transporter superfamily.</text>
</comment>
<evidence type="ECO:0000256" key="3">
    <source>
        <dbReference type="ARBA" id="ARBA00022741"/>
    </source>
</evidence>
<dbReference type="InterPro" id="IPR050319">
    <property type="entry name" value="ABC_transp_ATP-bind"/>
</dbReference>
<dbReference type="Gene3D" id="3.40.50.300">
    <property type="entry name" value="P-loop containing nucleotide triphosphate hydrolases"/>
    <property type="match status" value="1"/>
</dbReference>
<dbReference type="InterPro" id="IPR003593">
    <property type="entry name" value="AAA+_ATPase"/>
</dbReference>
<organism evidence="6 7">
    <name type="scientific">Sporomusa ovata</name>
    <dbReference type="NCBI Taxonomy" id="2378"/>
    <lineage>
        <taxon>Bacteria</taxon>
        <taxon>Bacillati</taxon>
        <taxon>Bacillota</taxon>
        <taxon>Negativicutes</taxon>
        <taxon>Selenomonadales</taxon>
        <taxon>Sporomusaceae</taxon>
        <taxon>Sporomusa</taxon>
    </lineage>
</organism>
<evidence type="ECO:0000259" key="5">
    <source>
        <dbReference type="PROSITE" id="PS50893"/>
    </source>
</evidence>
<dbReference type="SMART" id="SM00382">
    <property type="entry name" value="AAA"/>
    <property type="match status" value="1"/>
</dbReference>
<evidence type="ECO:0000256" key="4">
    <source>
        <dbReference type="ARBA" id="ARBA00022840"/>
    </source>
</evidence>
<dbReference type="InterPro" id="IPR027417">
    <property type="entry name" value="P-loop_NTPase"/>
</dbReference>
<dbReference type="GO" id="GO:0016887">
    <property type="term" value="F:ATP hydrolysis activity"/>
    <property type="evidence" value="ECO:0007669"/>
    <property type="project" value="InterPro"/>
</dbReference>
<accession>A0A0U1KRX5</accession>
<dbReference type="Proteomes" id="UP000049855">
    <property type="component" value="Unassembled WGS sequence"/>
</dbReference>
<keyword evidence="7" id="KW-1185">Reference proteome</keyword>
<feature type="domain" description="ABC transporter" evidence="5">
    <location>
        <begin position="18"/>
        <end position="264"/>
    </location>
</feature>
<dbReference type="SUPFAM" id="SSF52540">
    <property type="entry name" value="P-loop containing nucleoside triphosphate hydrolases"/>
    <property type="match status" value="1"/>
</dbReference>
<dbReference type="Pfam" id="PF00005">
    <property type="entry name" value="ABC_tran"/>
    <property type="match status" value="1"/>
</dbReference>
<reference evidence="7" key="1">
    <citation type="submission" date="2015-03" db="EMBL/GenBank/DDBJ databases">
        <authorList>
            <person name="Nijsse Bart"/>
        </authorList>
    </citation>
    <scope>NUCLEOTIDE SEQUENCE [LARGE SCALE GENOMIC DNA]</scope>
</reference>
<dbReference type="GO" id="GO:0055085">
    <property type="term" value="P:transmembrane transport"/>
    <property type="evidence" value="ECO:0007669"/>
    <property type="project" value="UniProtKB-ARBA"/>
</dbReference>
<evidence type="ECO:0000313" key="6">
    <source>
        <dbReference type="EMBL" id="CQR70180.1"/>
    </source>
</evidence>
<proteinExistence type="inferred from homology"/>